<dbReference type="RefSeq" id="WP_046107889.1">
    <property type="nucleotide sequence ID" value="NZ_JZEX01000066.1"/>
</dbReference>
<comment type="caution">
    <text evidence="1">The sequence shown here is derived from an EMBL/GenBank/DDBJ whole genome shotgun (WGS) entry which is preliminary data.</text>
</comment>
<proteinExistence type="predicted"/>
<dbReference type="OrthoDB" id="7951090at2"/>
<sequence length="60" mass="6240">MNTDLAAMLVAARTAATHQSFDIAMVKKAHEMEMNLVSMLEAAIKAPAPAGQGIAVDKSA</sequence>
<reference evidence="1 2" key="1">
    <citation type="submission" date="2015-03" db="EMBL/GenBank/DDBJ databases">
        <authorList>
            <person name="Hassan Y.I."/>
            <person name="Lepp D."/>
            <person name="Li X.-Z."/>
            <person name="Zhou T."/>
        </authorList>
    </citation>
    <scope>NUCLEOTIDE SEQUENCE [LARGE SCALE GENOMIC DNA]</scope>
    <source>
        <strain evidence="1 2">BD-c194</strain>
    </source>
</reference>
<name>A0A0F5FUG2_9HYPH</name>
<dbReference type="PATRIC" id="fig|443610.3.peg.3952"/>
<gene>
    <name evidence="1" type="ORF">VE25_06970</name>
</gene>
<dbReference type="AlphaFoldDB" id="A0A0F5FUG2"/>
<accession>A0A0F5FUG2</accession>
<protein>
    <recommendedName>
        <fullName evidence="3">Motility protein</fullName>
    </recommendedName>
</protein>
<dbReference type="Proteomes" id="UP000033632">
    <property type="component" value="Unassembled WGS sequence"/>
</dbReference>
<organism evidence="1 2">
    <name type="scientific">Devosia geojensis</name>
    <dbReference type="NCBI Taxonomy" id="443610"/>
    <lineage>
        <taxon>Bacteria</taxon>
        <taxon>Pseudomonadati</taxon>
        <taxon>Pseudomonadota</taxon>
        <taxon>Alphaproteobacteria</taxon>
        <taxon>Hyphomicrobiales</taxon>
        <taxon>Devosiaceae</taxon>
        <taxon>Devosia</taxon>
    </lineage>
</organism>
<keyword evidence="2" id="KW-1185">Reference proteome</keyword>
<dbReference type="EMBL" id="JZEX01000066">
    <property type="protein sequence ID" value="KKB12504.1"/>
    <property type="molecule type" value="Genomic_DNA"/>
</dbReference>
<evidence type="ECO:0008006" key="3">
    <source>
        <dbReference type="Google" id="ProtNLM"/>
    </source>
</evidence>
<dbReference type="STRING" id="443610.VE25_06970"/>
<evidence type="ECO:0000313" key="2">
    <source>
        <dbReference type="Proteomes" id="UP000033632"/>
    </source>
</evidence>
<evidence type="ECO:0000313" key="1">
    <source>
        <dbReference type="EMBL" id="KKB12504.1"/>
    </source>
</evidence>